<dbReference type="GO" id="GO:0019288">
    <property type="term" value="P:isopentenyl diphosphate biosynthetic process, methylerythritol 4-phosphate pathway"/>
    <property type="evidence" value="ECO:0007669"/>
    <property type="project" value="UniProtKB-UniRule"/>
</dbReference>
<dbReference type="UniPathway" id="UPA00056">
    <property type="reaction ID" value="UER00094"/>
</dbReference>
<evidence type="ECO:0000313" key="13">
    <source>
        <dbReference type="Proteomes" id="UP000095743"/>
    </source>
</evidence>
<evidence type="ECO:0000256" key="5">
    <source>
        <dbReference type="ARBA" id="ARBA00022741"/>
    </source>
</evidence>
<protein>
    <recommendedName>
        <fullName evidence="3 9">4-diphosphocytidyl-2-C-methyl-D-erythritol kinase</fullName>
        <shortName evidence="9">CMK</shortName>
        <ecNumber evidence="2 9">2.7.1.148</ecNumber>
    </recommendedName>
    <alternativeName>
        <fullName evidence="8 9">4-(cytidine-5'-diphospho)-2-C-methyl-D-erythritol kinase</fullName>
    </alternativeName>
</protein>
<dbReference type="PANTHER" id="PTHR43527">
    <property type="entry name" value="4-DIPHOSPHOCYTIDYL-2-C-METHYL-D-ERYTHRITOL KINASE, CHLOROPLASTIC"/>
    <property type="match status" value="1"/>
</dbReference>
<dbReference type="RefSeq" id="WP_069976639.1">
    <property type="nucleotide sequence ID" value="NZ_CP017269.1"/>
</dbReference>
<dbReference type="InterPro" id="IPR036554">
    <property type="entry name" value="GHMP_kinase_C_sf"/>
</dbReference>
<evidence type="ECO:0000256" key="1">
    <source>
        <dbReference type="ARBA" id="ARBA00009684"/>
    </source>
</evidence>
<keyword evidence="4 9" id="KW-0808">Transferase</keyword>
<dbReference type="AlphaFoldDB" id="A0A1D8GGZ0"/>
<dbReference type="STRING" id="1424294.Gferi_11600"/>
<gene>
    <name evidence="9" type="primary">ispE</name>
    <name evidence="12" type="ORF">Gferi_11600</name>
</gene>
<feature type="domain" description="GHMP kinase N-terminal" evidence="10">
    <location>
        <begin position="66"/>
        <end position="144"/>
    </location>
</feature>
<proteinExistence type="inferred from homology"/>
<dbReference type="EMBL" id="CP017269">
    <property type="protein sequence ID" value="AOT70181.1"/>
    <property type="molecule type" value="Genomic_DNA"/>
</dbReference>
<comment type="pathway">
    <text evidence="9">Isoprenoid biosynthesis; isopentenyl diphosphate biosynthesis via DXP pathway; isopentenyl diphosphate from 1-deoxy-D-xylulose 5-phosphate: step 3/6.</text>
</comment>
<reference evidence="12 13" key="1">
    <citation type="submission" date="2016-09" db="EMBL/GenBank/DDBJ databases">
        <title>Genomic analysis reveals versatility of anaerobic energy metabolism of Geosporobacter ferrireducens IRF9 of phylum Firmicutes.</title>
        <authorList>
            <person name="Kim S.-J."/>
        </authorList>
    </citation>
    <scope>NUCLEOTIDE SEQUENCE [LARGE SCALE GENOMIC DNA]</scope>
    <source>
        <strain evidence="12 13">IRF9</strain>
    </source>
</reference>
<keyword evidence="7 9" id="KW-0067">ATP-binding</keyword>
<evidence type="ECO:0000256" key="7">
    <source>
        <dbReference type="ARBA" id="ARBA00022840"/>
    </source>
</evidence>
<feature type="active site" evidence="9">
    <location>
        <position position="11"/>
    </location>
</feature>
<evidence type="ECO:0000256" key="6">
    <source>
        <dbReference type="ARBA" id="ARBA00022777"/>
    </source>
</evidence>
<dbReference type="Pfam" id="PF08544">
    <property type="entry name" value="GHMP_kinases_C"/>
    <property type="match status" value="1"/>
</dbReference>
<comment type="catalytic activity">
    <reaction evidence="9">
        <text>4-CDP-2-C-methyl-D-erythritol + ATP = 4-CDP-2-C-methyl-D-erythritol 2-phosphate + ADP + H(+)</text>
        <dbReference type="Rhea" id="RHEA:18437"/>
        <dbReference type="ChEBI" id="CHEBI:15378"/>
        <dbReference type="ChEBI" id="CHEBI:30616"/>
        <dbReference type="ChEBI" id="CHEBI:57823"/>
        <dbReference type="ChEBI" id="CHEBI:57919"/>
        <dbReference type="ChEBI" id="CHEBI:456216"/>
        <dbReference type="EC" id="2.7.1.148"/>
    </reaction>
</comment>
<dbReference type="Pfam" id="PF00288">
    <property type="entry name" value="GHMP_kinases_N"/>
    <property type="match status" value="1"/>
</dbReference>
<keyword evidence="5 9" id="KW-0547">Nucleotide-binding</keyword>
<organism evidence="12 13">
    <name type="scientific">Geosporobacter ferrireducens</name>
    <dbReference type="NCBI Taxonomy" id="1424294"/>
    <lineage>
        <taxon>Bacteria</taxon>
        <taxon>Bacillati</taxon>
        <taxon>Bacillota</taxon>
        <taxon>Clostridia</taxon>
        <taxon>Peptostreptococcales</taxon>
        <taxon>Thermotaleaceae</taxon>
        <taxon>Geosporobacter</taxon>
    </lineage>
</organism>
<dbReference type="InterPro" id="IPR020568">
    <property type="entry name" value="Ribosomal_Su5_D2-typ_SF"/>
</dbReference>
<evidence type="ECO:0000256" key="8">
    <source>
        <dbReference type="ARBA" id="ARBA00032554"/>
    </source>
</evidence>
<evidence type="ECO:0000313" key="12">
    <source>
        <dbReference type="EMBL" id="AOT70181.1"/>
    </source>
</evidence>
<name>A0A1D8GGZ0_9FIRM</name>
<dbReference type="GO" id="GO:0005524">
    <property type="term" value="F:ATP binding"/>
    <property type="evidence" value="ECO:0007669"/>
    <property type="project" value="UniProtKB-UniRule"/>
</dbReference>
<dbReference type="InterPro" id="IPR006204">
    <property type="entry name" value="GHMP_kinase_N_dom"/>
</dbReference>
<evidence type="ECO:0000256" key="3">
    <source>
        <dbReference type="ARBA" id="ARBA00017473"/>
    </source>
</evidence>
<comment type="similarity">
    <text evidence="1 9">Belongs to the GHMP kinase family. IspE subfamily.</text>
</comment>
<dbReference type="PRINTS" id="PR00958">
    <property type="entry name" value="HOMSERKINASE"/>
</dbReference>
<dbReference type="InterPro" id="IPR004424">
    <property type="entry name" value="IspE"/>
</dbReference>
<comment type="function">
    <text evidence="9">Catalyzes the phosphorylation of the position 2 hydroxy group of 4-diphosphocytidyl-2C-methyl-D-erythritol.</text>
</comment>
<dbReference type="GO" id="GO:0016114">
    <property type="term" value="P:terpenoid biosynthetic process"/>
    <property type="evidence" value="ECO:0007669"/>
    <property type="project" value="UniProtKB-UniRule"/>
</dbReference>
<dbReference type="InterPro" id="IPR013750">
    <property type="entry name" value="GHMP_kinase_C_dom"/>
</dbReference>
<evidence type="ECO:0000256" key="4">
    <source>
        <dbReference type="ARBA" id="ARBA00022679"/>
    </source>
</evidence>
<dbReference type="PANTHER" id="PTHR43527:SF2">
    <property type="entry name" value="4-DIPHOSPHOCYTIDYL-2-C-METHYL-D-ERYTHRITOL KINASE, CHLOROPLASTIC"/>
    <property type="match status" value="1"/>
</dbReference>
<dbReference type="PIRSF" id="PIRSF010376">
    <property type="entry name" value="IspE"/>
    <property type="match status" value="1"/>
</dbReference>
<dbReference type="GO" id="GO:0050515">
    <property type="term" value="F:4-(cytidine 5'-diphospho)-2-C-methyl-D-erythritol kinase activity"/>
    <property type="evidence" value="ECO:0007669"/>
    <property type="project" value="UniProtKB-UniRule"/>
</dbReference>
<dbReference type="InterPro" id="IPR014721">
    <property type="entry name" value="Ribsml_uS5_D2-typ_fold_subgr"/>
</dbReference>
<sequence length="288" mass="32170">MKEIRRKARAKINISLDVLGRRIDGYHEVKMIMQQVDLYDEVEIKEIEGGIILESNCGFIPKDEGNIAYKAAKLMQEQYNIHKGVYIYINKQIPVAAGLAGGSTDGAAVMLGLNELWNIRASREELMAHSLALGADVPFCILEGAALAEGIGEKLTPIKGLEYAWVVLCKPNLCVSTAEVYKGLQLEKLQKHPDTDKLLMAMENNDLQTIGENLHNVLEQVTETMHPIVKDIKRRMMEYNAMGSLMSGSGPTVYGLYKDYHKARSACENLSKVYKQTYVVKTYNRGNA</sequence>
<keyword evidence="9" id="KW-0414">Isoprene biosynthesis</keyword>
<dbReference type="Gene3D" id="3.30.230.10">
    <property type="match status" value="1"/>
</dbReference>
<evidence type="ECO:0000259" key="11">
    <source>
        <dbReference type="Pfam" id="PF08544"/>
    </source>
</evidence>
<keyword evidence="6 9" id="KW-0418">Kinase</keyword>
<dbReference type="Proteomes" id="UP000095743">
    <property type="component" value="Chromosome"/>
</dbReference>
<dbReference type="SUPFAM" id="SSF55060">
    <property type="entry name" value="GHMP Kinase, C-terminal domain"/>
    <property type="match status" value="1"/>
</dbReference>
<dbReference type="Gene3D" id="3.30.70.890">
    <property type="entry name" value="GHMP kinase, C-terminal domain"/>
    <property type="match status" value="1"/>
</dbReference>
<dbReference type="SUPFAM" id="SSF54211">
    <property type="entry name" value="Ribosomal protein S5 domain 2-like"/>
    <property type="match status" value="1"/>
</dbReference>
<dbReference type="OrthoDB" id="9809438at2"/>
<accession>A0A1D8GGZ0</accession>
<dbReference type="NCBIfam" id="NF011202">
    <property type="entry name" value="PRK14608.1"/>
    <property type="match status" value="1"/>
</dbReference>
<keyword evidence="13" id="KW-1185">Reference proteome</keyword>
<dbReference type="NCBIfam" id="TIGR00154">
    <property type="entry name" value="ispE"/>
    <property type="match status" value="1"/>
</dbReference>
<evidence type="ECO:0000256" key="9">
    <source>
        <dbReference type="HAMAP-Rule" id="MF_00061"/>
    </source>
</evidence>
<dbReference type="EC" id="2.7.1.148" evidence="2 9"/>
<evidence type="ECO:0000259" key="10">
    <source>
        <dbReference type="Pfam" id="PF00288"/>
    </source>
</evidence>
<evidence type="ECO:0000256" key="2">
    <source>
        <dbReference type="ARBA" id="ARBA00012052"/>
    </source>
</evidence>
<feature type="domain" description="GHMP kinase C-terminal" evidence="11">
    <location>
        <begin position="201"/>
        <end position="275"/>
    </location>
</feature>
<feature type="active site" evidence="9">
    <location>
        <position position="136"/>
    </location>
</feature>
<feature type="binding site" evidence="9">
    <location>
        <begin position="94"/>
        <end position="104"/>
    </location>
    <ligand>
        <name>ATP</name>
        <dbReference type="ChEBI" id="CHEBI:30616"/>
    </ligand>
</feature>
<dbReference type="KEGG" id="gfe:Gferi_11600"/>
<dbReference type="HAMAP" id="MF_00061">
    <property type="entry name" value="IspE"/>
    <property type="match status" value="1"/>
</dbReference>